<dbReference type="InterPro" id="IPR044974">
    <property type="entry name" value="Disease_R_plants"/>
</dbReference>
<evidence type="ECO:0000256" key="1">
    <source>
        <dbReference type="ARBA" id="ARBA00004170"/>
    </source>
</evidence>
<feature type="domain" description="NB-ARC" evidence="4">
    <location>
        <begin position="8"/>
        <end position="99"/>
    </location>
</feature>
<organism evidence="5 6">
    <name type="scientific">Solanum pinnatisectum</name>
    <name type="common">tansyleaf nightshade</name>
    <dbReference type="NCBI Taxonomy" id="50273"/>
    <lineage>
        <taxon>Eukaryota</taxon>
        <taxon>Viridiplantae</taxon>
        <taxon>Streptophyta</taxon>
        <taxon>Embryophyta</taxon>
        <taxon>Tracheophyta</taxon>
        <taxon>Spermatophyta</taxon>
        <taxon>Magnoliopsida</taxon>
        <taxon>eudicotyledons</taxon>
        <taxon>Gunneridae</taxon>
        <taxon>Pentapetalae</taxon>
        <taxon>asterids</taxon>
        <taxon>lamiids</taxon>
        <taxon>Solanales</taxon>
        <taxon>Solanaceae</taxon>
        <taxon>Solanoideae</taxon>
        <taxon>Solaneae</taxon>
        <taxon>Solanum</taxon>
    </lineage>
</organism>
<dbReference type="PANTHER" id="PTHR11017">
    <property type="entry name" value="LEUCINE-RICH REPEAT-CONTAINING PROTEIN"/>
    <property type="match status" value="1"/>
</dbReference>
<proteinExistence type="predicted"/>
<name>A0AAV9L902_9SOLN</name>
<evidence type="ECO:0000256" key="3">
    <source>
        <dbReference type="ARBA" id="ARBA00023136"/>
    </source>
</evidence>
<evidence type="ECO:0000313" key="6">
    <source>
        <dbReference type="Proteomes" id="UP001311915"/>
    </source>
</evidence>
<accession>A0AAV9L902</accession>
<dbReference type="Pfam" id="PF00931">
    <property type="entry name" value="NB-ARC"/>
    <property type="match status" value="1"/>
</dbReference>
<dbReference type="Gene3D" id="3.40.50.300">
    <property type="entry name" value="P-loop containing nucleotide triphosphate hydrolases"/>
    <property type="match status" value="1"/>
</dbReference>
<evidence type="ECO:0000256" key="2">
    <source>
        <dbReference type="ARBA" id="ARBA00023054"/>
    </source>
</evidence>
<sequence length="101" mass="10997">MLGTNQGLFRKLLRQDDVHFIGIYGAGGIGKTTIANAIFNQIFSTEASEKHAGLETLQEELLCETLGSTNFIVDNVNSGVNLIKEKLCSKKVLIVLDDVTN</sequence>
<dbReference type="EMBL" id="JAWPEI010000007">
    <property type="protein sequence ID" value="KAK4722200.1"/>
    <property type="molecule type" value="Genomic_DNA"/>
</dbReference>
<keyword evidence="6" id="KW-1185">Reference proteome</keyword>
<dbReference type="InterPro" id="IPR002182">
    <property type="entry name" value="NB-ARC"/>
</dbReference>
<dbReference type="InterPro" id="IPR027417">
    <property type="entry name" value="P-loop_NTPase"/>
</dbReference>
<keyword evidence="2" id="KW-0175">Coiled coil</keyword>
<evidence type="ECO:0000259" key="4">
    <source>
        <dbReference type="Pfam" id="PF00931"/>
    </source>
</evidence>
<protein>
    <recommendedName>
        <fullName evidence="4">NB-ARC domain-containing protein</fullName>
    </recommendedName>
</protein>
<keyword evidence="3" id="KW-0472">Membrane</keyword>
<comment type="subcellular location">
    <subcellularLocation>
        <location evidence="1">Membrane</location>
        <topology evidence="1">Peripheral membrane protein</topology>
    </subcellularLocation>
</comment>
<dbReference type="PANTHER" id="PTHR11017:SF573">
    <property type="entry name" value="ADP-RIBOSYL CYCLASE_CYCLIC ADP-RIBOSE HYDROLASE"/>
    <property type="match status" value="1"/>
</dbReference>
<dbReference type="AlphaFoldDB" id="A0AAV9L902"/>
<gene>
    <name evidence="5" type="ORF">R3W88_012433</name>
</gene>
<evidence type="ECO:0000313" key="5">
    <source>
        <dbReference type="EMBL" id="KAK4722200.1"/>
    </source>
</evidence>
<dbReference type="GO" id="GO:0043531">
    <property type="term" value="F:ADP binding"/>
    <property type="evidence" value="ECO:0007669"/>
    <property type="project" value="InterPro"/>
</dbReference>
<comment type="caution">
    <text evidence="5">The sequence shown here is derived from an EMBL/GenBank/DDBJ whole genome shotgun (WGS) entry which is preliminary data.</text>
</comment>
<dbReference type="PRINTS" id="PR00364">
    <property type="entry name" value="DISEASERSIST"/>
</dbReference>
<dbReference type="GO" id="GO:0005524">
    <property type="term" value="F:ATP binding"/>
    <property type="evidence" value="ECO:0007669"/>
    <property type="project" value="UniProtKB-KW"/>
</dbReference>
<dbReference type="Proteomes" id="UP001311915">
    <property type="component" value="Unassembled WGS sequence"/>
</dbReference>
<reference evidence="5 6" key="1">
    <citation type="submission" date="2023-10" db="EMBL/GenBank/DDBJ databases">
        <title>Genome-Wide Identification Analysis in wild type Solanum Pinnatisectum Reveals Some Genes Defensing Phytophthora Infestans.</title>
        <authorList>
            <person name="Sun C."/>
        </authorList>
    </citation>
    <scope>NUCLEOTIDE SEQUENCE [LARGE SCALE GENOMIC DNA]</scope>
    <source>
        <strain evidence="5">LQN</strain>
        <tissue evidence="5">Leaf</tissue>
    </source>
</reference>
<dbReference type="SUPFAM" id="SSF52540">
    <property type="entry name" value="P-loop containing nucleoside triphosphate hydrolases"/>
    <property type="match status" value="1"/>
</dbReference>
<dbReference type="GO" id="GO:0006952">
    <property type="term" value="P:defense response"/>
    <property type="evidence" value="ECO:0007669"/>
    <property type="project" value="InterPro"/>
</dbReference>
<dbReference type="GO" id="GO:0016020">
    <property type="term" value="C:membrane"/>
    <property type="evidence" value="ECO:0007669"/>
    <property type="project" value="UniProtKB-SubCell"/>
</dbReference>